<dbReference type="InterPro" id="IPR012997">
    <property type="entry name" value="RplA"/>
</dbReference>
<dbReference type="PANTHER" id="PTHR34183:SF1">
    <property type="entry name" value="ENDOLYTIC PEPTIDOGLYCAN TRANSGLYCOSYLASE RLPA"/>
    <property type="match status" value="1"/>
</dbReference>
<dbReference type="CDD" id="cd22268">
    <property type="entry name" value="DPBB_RlpA-like"/>
    <property type="match status" value="1"/>
</dbReference>
<reference evidence="7" key="1">
    <citation type="submission" date="2020-01" db="EMBL/GenBank/DDBJ databases">
        <title>Caldichromatium gen. nov., sp. nov., a thermophilic purple sulfur bacterium member of the family Chromatiaceae isolated from Nakabusa hot spring, Japan.</title>
        <authorList>
            <person name="Saini M.K."/>
            <person name="Hanada S."/>
            <person name="Tank M."/>
        </authorList>
    </citation>
    <scope>NUCLEOTIDE SEQUENCE [LARGE SCALE GENOMIC DNA]</scope>
    <source>
        <strain evidence="7">No.7</strain>
    </source>
</reference>
<evidence type="ECO:0000256" key="3">
    <source>
        <dbReference type="HAMAP-Rule" id="MF_02071"/>
    </source>
</evidence>
<dbReference type="Proteomes" id="UP000502699">
    <property type="component" value="Chromosome"/>
</dbReference>
<dbReference type="RefSeq" id="WP_166269399.1">
    <property type="nucleotide sequence ID" value="NZ_CP048029.1"/>
</dbReference>
<keyword evidence="2 3" id="KW-0961">Cell wall biogenesis/degradation</keyword>
<dbReference type="EC" id="4.2.2.-" evidence="3"/>
<protein>
    <recommendedName>
        <fullName evidence="3">Endolytic peptidoglycan transglycosylase RlpA</fullName>
        <ecNumber evidence="3">4.2.2.-</ecNumber>
    </recommendedName>
</protein>
<evidence type="ECO:0000256" key="2">
    <source>
        <dbReference type="ARBA" id="ARBA00023316"/>
    </source>
</evidence>
<dbReference type="Pfam" id="PF03330">
    <property type="entry name" value="DPBB_1"/>
    <property type="match status" value="1"/>
</dbReference>
<proteinExistence type="inferred from homology"/>
<dbReference type="GO" id="GO:0008932">
    <property type="term" value="F:lytic endotransglycosylase activity"/>
    <property type="evidence" value="ECO:0007669"/>
    <property type="project" value="UniProtKB-UniRule"/>
</dbReference>
<dbReference type="GO" id="GO:0071555">
    <property type="term" value="P:cell wall organization"/>
    <property type="evidence" value="ECO:0007669"/>
    <property type="project" value="UniProtKB-KW"/>
</dbReference>
<sequence length="130" mass="14087">MKKALLTAGLLTGIMPLVTNSAEISESGHVQQGIASVYHDKFHGRRTASGQPYNKNQLSAAHKTLPLGSRIQVTDTKTGRSVVVRINDRGPFVRGRILDLSKQAARELGIVERGTARVAVKVLTMRDKDG</sequence>
<dbReference type="AlphaFoldDB" id="A0A6G7VAG2"/>
<comment type="similarity">
    <text evidence="3 4">Belongs to the RlpA family.</text>
</comment>
<dbReference type="PANTHER" id="PTHR34183">
    <property type="entry name" value="ENDOLYTIC PEPTIDOGLYCAN TRANSGLYCOSYLASE RLPA"/>
    <property type="match status" value="1"/>
</dbReference>
<evidence type="ECO:0000256" key="1">
    <source>
        <dbReference type="ARBA" id="ARBA00023239"/>
    </source>
</evidence>
<dbReference type="KEGG" id="cjap:GWK36_01295"/>
<feature type="domain" description="RlpA-like protein double-psi beta-barrel" evidence="5">
    <location>
        <begin position="31"/>
        <end position="119"/>
    </location>
</feature>
<name>A0A6G7VAG2_9GAMM</name>
<dbReference type="GO" id="GO:0000270">
    <property type="term" value="P:peptidoglycan metabolic process"/>
    <property type="evidence" value="ECO:0007669"/>
    <property type="project" value="UniProtKB-UniRule"/>
</dbReference>
<dbReference type="InterPro" id="IPR036908">
    <property type="entry name" value="RlpA-like_sf"/>
</dbReference>
<dbReference type="EMBL" id="CP048029">
    <property type="protein sequence ID" value="QIK36856.1"/>
    <property type="molecule type" value="Genomic_DNA"/>
</dbReference>
<keyword evidence="1 3" id="KW-0456">Lyase</keyword>
<evidence type="ECO:0000256" key="4">
    <source>
        <dbReference type="RuleBase" id="RU003495"/>
    </source>
</evidence>
<dbReference type="InterPro" id="IPR034718">
    <property type="entry name" value="RlpA"/>
</dbReference>
<comment type="function">
    <text evidence="3">Lytic transglycosylase with a strong preference for naked glycan strands that lack stem peptides.</text>
</comment>
<evidence type="ECO:0000313" key="6">
    <source>
        <dbReference type="EMBL" id="QIK36856.1"/>
    </source>
</evidence>
<evidence type="ECO:0000313" key="7">
    <source>
        <dbReference type="Proteomes" id="UP000502699"/>
    </source>
</evidence>
<dbReference type="SUPFAM" id="SSF50685">
    <property type="entry name" value="Barwin-like endoglucanases"/>
    <property type="match status" value="1"/>
</dbReference>
<gene>
    <name evidence="3" type="primary">rlpA</name>
    <name evidence="6" type="ORF">GWK36_01295</name>
</gene>
<organism evidence="6 7">
    <name type="scientific">Caldichromatium japonicum</name>
    <dbReference type="NCBI Taxonomy" id="2699430"/>
    <lineage>
        <taxon>Bacteria</taxon>
        <taxon>Pseudomonadati</taxon>
        <taxon>Pseudomonadota</taxon>
        <taxon>Gammaproteobacteria</taxon>
        <taxon>Chromatiales</taxon>
        <taxon>Chromatiaceae</taxon>
        <taxon>Caldichromatium</taxon>
    </lineage>
</organism>
<evidence type="ECO:0000259" key="5">
    <source>
        <dbReference type="Pfam" id="PF03330"/>
    </source>
</evidence>
<accession>A0A6G7VAG2</accession>
<dbReference type="NCBIfam" id="TIGR00413">
    <property type="entry name" value="rlpA"/>
    <property type="match status" value="1"/>
</dbReference>
<dbReference type="Gene3D" id="2.40.40.10">
    <property type="entry name" value="RlpA-like domain"/>
    <property type="match status" value="1"/>
</dbReference>
<dbReference type="InterPro" id="IPR009009">
    <property type="entry name" value="RlpA-like_DPBB"/>
</dbReference>
<keyword evidence="7" id="KW-1185">Reference proteome</keyword>
<dbReference type="HAMAP" id="MF_02071">
    <property type="entry name" value="RlpA"/>
    <property type="match status" value="1"/>
</dbReference>